<comment type="function">
    <text evidence="8">Part of the outer membrane protein assembly complex, which is involved in assembly and insertion of beta-barrel proteins into the outer membrane.</text>
</comment>
<dbReference type="InterPro" id="IPR023707">
    <property type="entry name" value="OM_assembly_BamA"/>
</dbReference>
<dbReference type="InterPro" id="IPR039910">
    <property type="entry name" value="D15-like"/>
</dbReference>
<evidence type="ECO:0000256" key="5">
    <source>
        <dbReference type="ARBA" id="ARBA00022737"/>
    </source>
</evidence>
<evidence type="ECO:0000313" key="12">
    <source>
        <dbReference type="Proteomes" id="UP000076577"/>
    </source>
</evidence>
<proteinExistence type="inferred from homology"/>
<evidence type="ECO:0000256" key="1">
    <source>
        <dbReference type="ARBA" id="ARBA00004370"/>
    </source>
</evidence>
<dbReference type="PANTHER" id="PTHR12815">
    <property type="entry name" value="SORTING AND ASSEMBLY MACHINERY SAMM50 PROTEIN FAMILY MEMBER"/>
    <property type="match status" value="1"/>
</dbReference>
<organism evidence="11 12">
    <name type="scientific">Pseudovibrio axinellae</name>
    <dbReference type="NCBI Taxonomy" id="989403"/>
    <lineage>
        <taxon>Bacteria</taxon>
        <taxon>Pseudomonadati</taxon>
        <taxon>Pseudomonadota</taxon>
        <taxon>Alphaproteobacteria</taxon>
        <taxon>Hyphomicrobiales</taxon>
        <taxon>Stappiaceae</taxon>
        <taxon>Pseudovibrio</taxon>
    </lineage>
</organism>
<dbReference type="GO" id="GO:0009279">
    <property type="term" value="C:cell outer membrane"/>
    <property type="evidence" value="ECO:0007669"/>
    <property type="project" value="UniProtKB-SubCell"/>
</dbReference>
<feature type="domain" description="POTRA" evidence="10">
    <location>
        <begin position="120"/>
        <end position="197"/>
    </location>
</feature>
<dbReference type="NCBIfam" id="TIGR03303">
    <property type="entry name" value="OM_YaeT"/>
    <property type="match status" value="1"/>
</dbReference>
<keyword evidence="7 8" id="KW-0998">Cell outer membrane</keyword>
<dbReference type="GO" id="GO:0043165">
    <property type="term" value="P:Gram-negative-bacterium-type cell outer membrane assembly"/>
    <property type="evidence" value="ECO:0007669"/>
    <property type="project" value="UniProtKB-UniRule"/>
</dbReference>
<evidence type="ECO:0000256" key="9">
    <source>
        <dbReference type="NCBIfam" id="TIGR03303"/>
    </source>
</evidence>
<evidence type="ECO:0000256" key="8">
    <source>
        <dbReference type="HAMAP-Rule" id="MF_01430"/>
    </source>
</evidence>
<comment type="caution">
    <text evidence="11">The sequence shown here is derived from an EMBL/GenBank/DDBJ whole genome shotgun (WGS) entry which is preliminary data.</text>
</comment>
<keyword evidence="6 8" id="KW-0472">Membrane</keyword>
<evidence type="ECO:0000256" key="4">
    <source>
        <dbReference type="ARBA" id="ARBA00022729"/>
    </source>
</evidence>
<keyword evidence="2 8" id="KW-1134">Transmembrane beta strand</keyword>
<feature type="domain" description="POTRA" evidence="10">
    <location>
        <begin position="373"/>
        <end position="446"/>
    </location>
</feature>
<comment type="subunit">
    <text evidence="8">Part of the Bam complex.</text>
</comment>
<keyword evidence="12" id="KW-1185">Reference proteome</keyword>
<dbReference type="PIRSF" id="PIRSF006076">
    <property type="entry name" value="OM_assembly_OMP85"/>
    <property type="match status" value="1"/>
</dbReference>
<evidence type="ECO:0000256" key="2">
    <source>
        <dbReference type="ARBA" id="ARBA00022452"/>
    </source>
</evidence>
<dbReference type="Pfam" id="PF01103">
    <property type="entry name" value="Omp85"/>
    <property type="match status" value="1"/>
</dbReference>
<dbReference type="Gene3D" id="3.10.20.310">
    <property type="entry name" value="membrane protein fhac"/>
    <property type="match status" value="5"/>
</dbReference>
<comment type="similarity">
    <text evidence="8">Belongs to the BamA family.</text>
</comment>
<dbReference type="Proteomes" id="UP000076577">
    <property type="component" value="Unassembled WGS sequence"/>
</dbReference>
<keyword evidence="3 8" id="KW-0812">Transmembrane</keyword>
<sequence>MQLQTENKRHSNSMQSFKNLSRVSLLAIAVAATSTVAPVGTPLIGAGVARAAVVNKIVVNGATRVEDETVRDYLTIRPGKSFSAIDIDESLTTLYATGLFADVSIGQRGSTLIVDVKENPVIGRISFEGNKRLADDALKSVVRSSERSMLTRARVQSDAQNLLEAYRRSGRYRASVEPKIIERANNRVDLVFEIEEGDKTGVARISFIGNKAFSDGYLREQIQTRESGFLGWLRTTDVYDPDRLNVDEESLRQFYYQKGYADFRIVSAVADLDREQNIFYVTFTVDEGERYEFGDIGVDTSLSAIDPEAMRQYVRTQSGDTYNSLEVEKTLEALTLEVSKAGYAFAQVRPRGERDYENKTVSITYLIEEGPRVYVERINVRGNDRTREYVIRREFDLAEGDAYNRILLDKAERRLQNTQYFQSVRITRQQGSAPDRVIINVDVEEQPTGEVSFGVGYSTSDGVIGDISITERNFLGRGQYVKAAVGGGTDNQKYEFKFVEPFFMGRRISAGLDVYRRVYDQNSTRAYEEQTTGGAVNFGLPLREDELTLNLFYKLYQRDLSRSDSTDINDCAEDVSLGVCDSLGQYTTSLAGFSFVYNTLDNNLSPRDGVVVSYEQEVAGLGGISQYARGQLKGSAFQELYPEWGLLGFVKGSAGYIESIGNRLRVTDQFQGSPEVIRGFESNGYGPRDSVGGDALGGKYFVAGTVEGQFPFPVFPEELGLSGAVFADAGSLWGIDSDLSNVIGNTVQSEDFYLRASVGFGVLWQSPFGPLRADFAWPVLKNDVDETQVFKLSGGTRF</sequence>
<dbReference type="PANTHER" id="PTHR12815:SF23">
    <property type="entry name" value="OUTER MEMBRANE PROTEIN ASSEMBLY FACTOR BAMA"/>
    <property type="match status" value="1"/>
</dbReference>
<evidence type="ECO:0000313" key="11">
    <source>
        <dbReference type="EMBL" id="KZL21885.1"/>
    </source>
</evidence>
<name>A0A166B4T8_9HYPH</name>
<evidence type="ECO:0000256" key="3">
    <source>
        <dbReference type="ARBA" id="ARBA00022692"/>
    </source>
</evidence>
<dbReference type="HAMAP" id="MF_01430">
    <property type="entry name" value="OM_assembly_BamA"/>
    <property type="match status" value="1"/>
</dbReference>
<dbReference type="InterPro" id="IPR000184">
    <property type="entry name" value="Bac_surfAg_D15"/>
</dbReference>
<protein>
    <recommendedName>
        <fullName evidence="8 9">Outer membrane protein assembly factor BamA</fullName>
    </recommendedName>
</protein>
<dbReference type="Pfam" id="PF07244">
    <property type="entry name" value="POTRA"/>
    <property type="match status" value="5"/>
</dbReference>
<keyword evidence="5 8" id="KW-0677">Repeat</keyword>
<evidence type="ECO:0000256" key="6">
    <source>
        <dbReference type="ARBA" id="ARBA00023136"/>
    </source>
</evidence>
<evidence type="ECO:0000256" key="7">
    <source>
        <dbReference type="ARBA" id="ARBA00023237"/>
    </source>
</evidence>
<dbReference type="GO" id="GO:0051205">
    <property type="term" value="P:protein insertion into membrane"/>
    <property type="evidence" value="ECO:0007669"/>
    <property type="project" value="UniProtKB-UniRule"/>
</dbReference>
<gene>
    <name evidence="8 11" type="primary">bamA</name>
    <name evidence="11" type="ORF">PsAD2_00314</name>
</gene>
<dbReference type="EMBL" id="LMCB01000002">
    <property type="protein sequence ID" value="KZL21885.1"/>
    <property type="molecule type" value="Genomic_DNA"/>
</dbReference>
<reference evidence="11 12" key="1">
    <citation type="journal article" date="2016" name="Front. Microbiol.">
        <title>Comparative Genomic Analysis Reveals a Diverse Repertoire of Genes Involved in Prokaryote-Eukaryote Interactions within the Pseudovibrio Genus.</title>
        <authorList>
            <person name="Romano S."/>
            <person name="Fernandez-Guerra A."/>
            <person name="Reen F.J."/>
            <person name="Glockner F.O."/>
            <person name="Crowley S.P."/>
            <person name="O'Sullivan O."/>
            <person name="Cotter P.D."/>
            <person name="Adams C."/>
            <person name="Dobson A.D."/>
            <person name="O'Gara F."/>
        </authorList>
    </citation>
    <scope>NUCLEOTIDE SEQUENCE [LARGE SCALE GENOMIC DNA]</scope>
    <source>
        <strain evidence="11 12">Ad2</strain>
    </source>
</reference>
<dbReference type="InterPro" id="IPR034746">
    <property type="entry name" value="POTRA"/>
</dbReference>
<dbReference type="PROSITE" id="PS51779">
    <property type="entry name" value="POTRA"/>
    <property type="match status" value="4"/>
</dbReference>
<dbReference type="STRING" id="989403.SAMN05421798_104312"/>
<dbReference type="PATRIC" id="fig|989403.3.peg.333"/>
<comment type="subcellular location">
    <subcellularLocation>
        <location evidence="8">Cell outer membrane</location>
    </subcellularLocation>
    <subcellularLocation>
        <location evidence="1">Membrane</location>
    </subcellularLocation>
</comment>
<dbReference type="AlphaFoldDB" id="A0A166B4T8"/>
<accession>A0A166B4T8</accession>
<dbReference type="Gene3D" id="2.40.160.50">
    <property type="entry name" value="membrane protein fhac: a member of the omp85/tpsb transporter family"/>
    <property type="match status" value="1"/>
</dbReference>
<feature type="domain" description="POTRA" evidence="10">
    <location>
        <begin position="52"/>
        <end position="119"/>
    </location>
</feature>
<keyword evidence="4 8" id="KW-0732">Signal</keyword>
<evidence type="ECO:0000259" key="10">
    <source>
        <dbReference type="PROSITE" id="PS51779"/>
    </source>
</evidence>
<feature type="domain" description="POTRA" evidence="10">
    <location>
        <begin position="200"/>
        <end position="288"/>
    </location>
</feature>
<dbReference type="InterPro" id="IPR010827">
    <property type="entry name" value="BamA/TamA_POTRA"/>
</dbReference>